<keyword evidence="2" id="KW-0805">Transcription regulation</keyword>
<organism evidence="8 9">
    <name type="scientific">Candidatus Doudnabacteria bacterium RIFCSPHIGHO2_01_FULL_46_14</name>
    <dbReference type="NCBI Taxonomy" id="1817824"/>
    <lineage>
        <taxon>Bacteria</taxon>
        <taxon>Candidatus Doudnaibacteriota</taxon>
    </lineage>
</organism>
<dbReference type="GO" id="GO:0006352">
    <property type="term" value="P:DNA-templated transcription initiation"/>
    <property type="evidence" value="ECO:0007669"/>
    <property type="project" value="InterPro"/>
</dbReference>
<evidence type="ECO:0000256" key="5">
    <source>
        <dbReference type="ARBA" id="ARBA00023163"/>
    </source>
</evidence>
<feature type="domain" description="RNA polymerase sigma-70 region 4" evidence="7">
    <location>
        <begin position="134"/>
        <end position="182"/>
    </location>
</feature>
<evidence type="ECO:0000259" key="7">
    <source>
        <dbReference type="Pfam" id="PF04545"/>
    </source>
</evidence>
<dbReference type="PANTHER" id="PTHR43133:SF57">
    <property type="entry name" value="RNA POLYMERASE SIGMA-70 FACTOR"/>
    <property type="match status" value="1"/>
</dbReference>
<reference evidence="8 9" key="1">
    <citation type="journal article" date="2016" name="Nat. Commun.">
        <title>Thousands of microbial genomes shed light on interconnected biogeochemical processes in an aquifer system.</title>
        <authorList>
            <person name="Anantharaman K."/>
            <person name="Brown C.T."/>
            <person name="Hug L.A."/>
            <person name="Sharon I."/>
            <person name="Castelle C.J."/>
            <person name="Probst A.J."/>
            <person name="Thomas B.C."/>
            <person name="Singh A."/>
            <person name="Wilkins M.J."/>
            <person name="Karaoz U."/>
            <person name="Brodie E.L."/>
            <person name="Williams K.H."/>
            <person name="Hubbard S.S."/>
            <person name="Banfield J.F."/>
        </authorList>
    </citation>
    <scope>NUCLEOTIDE SEQUENCE [LARGE SCALE GENOMIC DNA]</scope>
</reference>
<dbReference type="InterPro" id="IPR039425">
    <property type="entry name" value="RNA_pol_sigma-70-like"/>
</dbReference>
<dbReference type="InterPro" id="IPR013324">
    <property type="entry name" value="RNA_pol_sigma_r3/r4-like"/>
</dbReference>
<proteinExistence type="inferred from homology"/>
<dbReference type="InterPro" id="IPR013325">
    <property type="entry name" value="RNA_pol_sigma_r2"/>
</dbReference>
<evidence type="ECO:0000259" key="6">
    <source>
        <dbReference type="Pfam" id="PF04542"/>
    </source>
</evidence>
<dbReference type="EMBL" id="MFEK01000007">
    <property type="protein sequence ID" value="OGE79125.1"/>
    <property type="molecule type" value="Genomic_DNA"/>
</dbReference>
<evidence type="ECO:0008006" key="10">
    <source>
        <dbReference type="Google" id="ProtNLM"/>
    </source>
</evidence>
<accession>A0A1F5NN67</accession>
<dbReference type="InterPro" id="IPR036388">
    <property type="entry name" value="WH-like_DNA-bd_sf"/>
</dbReference>
<dbReference type="InterPro" id="IPR014284">
    <property type="entry name" value="RNA_pol_sigma-70_dom"/>
</dbReference>
<dbReference type="Gene3D" id="1.10.10.10">
    <property type="entry name" value="Winged helix-like DNA-binding domain superfamily/Winged helix DNA-binding domain"/>
    <property type="match status" value="1"/>
</dbReference>
<gene>
    <name evidence="8" type="ORF">A2751_05800</name>
</gene>
<evidence type="ECO:0000256" key="2">
    <source>
        <dbReference type="ARBA" id="ARBA00023015"/>
    </source>
</evidence>
<dbReference type="GO" id="GO:0016987">
    <property type="term" value="F:sigma factor activity"/>
    <property type="evidence" value="ECO:0007669"/>
    <property type="project" value="UniProtKB-KW"/>
</dbReference>
<dbReference type="Proteomes" id="UP000176864">
    <property type="component" value="Unassembled WGS sequence"/>
</dbReference>
<dbReference type="STRING" id="1817824.A2751_05800"/>
<dbReference type="PANTHER" id="PTHR43133">
    <property type="entry name" value="RNA POLYMERASE ECF-TYPE SIGMA FACTO"/>
    <property type="match status" value="1"/>
</dbReference>
<dbReference type="CDD" id="cd06171">
    <property type="entry name" value="Sigma70_r4"/>
    <property type="match status" value="1"/>
</dbReference>
<dbReference type="Pfam" id="PF04542">
    <property type="entry name" value="Sigma70_r2"/>
    <property type="match status" value="1"/>
</dbReference>
<evidence type="ECO:0000313" key="8">
    <source>
        <dbReference type="EMBL" id="OGE79125.1"/>
    </source>
</evidence>
<dbReference type="InterPro" id="IPR007630">
    <property type="entry name" value="RNA_pol_sigma70_r4"/>
</dbReference>
<protein>
    <recommendedName>
        <fullName evidence="10">RNA polymerase subunit sigma-70</fullName>
    </recommendedName>
</protein>
<keyword evidence="5" id="KW-0804">Transcription</keyword>
<comment type="caution">
    <text evidence="8">The sequence shown here is derived from an EMBL/GenBank/DDBJ whole genome shotgun (WGS) entry which is preliminary data.</text>
</comment>
<feature type="domain" description="RNA polymerase sigma-70 region 2" evidence="6">
    <location>
        <begin position="34"/>
        <end position="99"/>
    </location>
</feature>
<evidence type="ECO:0000313" key="9">
    <source>
        <dbReference type="Proteomes" id="UP000176864"/>
    </source>
</evidence>
<dbReference type="NCBIfam" id="TIGR02937">
    <property type="entry name" value="sigma70-ECF"/>
    <property type="match status" value="1"/>
</dbReference>
<dbReference type="Pfam" id="PF04545">
    <property type="entry name" value="Sigma70_r4"/>
    <property type="match status" value="1"/>
</dbReference>
<sequence length="189" mass="22353">MIQQFVDQNSNSQNLEALVLRAKNGDEIAFGQIYDLYFQKVYRFIYFRVNHKEAAEDLVSEVFIKVWDKLDKIQEAQAFNGWIYQIARNLVIDYYRSRKENVDISLLENVLQYEDNMIDRTNLSFQQKAFLENLGQLTEEQQIVIKLKFLEELDNPDIAKILGKSEGAIRVIQHRAISELKKILKYEPR</sequence>
<dbReference type="Gene3D" id="1.10.1740.10">
    <property type="match status" value="1"/>
</dbReference>
<keyword evidence="3" id="KW-0731">Sigma factor</keyword>
<comment type="similarity">
    <text evidence="1">Belongs to the sigma-70 factor family. ECF subfamily.</text>
</comment>
<dbReference type="InterPro" id="IPR007627">
    <property type="entry name" value="RNA_pol_sigma70_r2"/>
</dbReference>
<keyword evidence="4" id="KW-0238">DNA-binding</keyword>
<dbReference type="SUPFAM" id="SSF88946">
    <property type="entry name" value="Sigma2 domain of RNA polymerase sigma factors"/>
    <property type="match status" value="1"/>
</dbReference>
<evidence type="ECO:0000256" key="1">
    <source>
        <dbReference type="ARBA" id="ARBA00010641"/>
    </source>
</evidence>
<name>A0A1F5NN67_9BACT</name>
<evidence type="ECO:0000256" key="3">
    <source>
        <dbReference type="ARBA" id="ARBA00023082"/>
    </source>
</evidence>
<dbReference type="AlphaFoldDB" id="A0A1F5NN67"/>
<dbReference type="SUPFAM" id="SSF88659">
    <property type="entry name" value="Sigma3 and sigma4 domains of RNA polymerase sigma factors"/>
    <property type="match status" value="1"/>
</dbReference>
<dbReference type="GO" id="GO:0003677">
    <property type="term" value="F:DNA binding"/>
    <property type="evidence" value="ECO:0007669"/>
    <property type="project" value="UniProtKB-KW"/>
</dbReference>
<evidence type="ECO:0000256" key="4">
    <source>
        <dbReference type="ARBA" id="ARBA00023125"/>
    </source>
</evidence>